<sequence>LRDGVSGGDECSCLNGGDTEEWLRLITVGARRDEQLLWLHRSSLSSCK</sequence>
<accession>A0A0M3JPL3</accession>
<organism evidence="1">
    <name type="scientific">Anisakis simplex</name>
    <name type="common">Herring worm</name>
    <dbReference type="NCBI Taxonomy" id="6269"/>
    <lineage>
        <taxon>Eukaryota</taxon>
        <taxon>Metazoa</taxon>
        <taxon>Ecdysozoa</taxon>
        <taxon>Nematoda</taxon>
        <taxon>Chromadorea</taxon>
        <taxon>Rhabditida</taxon>
        <taxon>Spirurina</taxon>
        <taxon>Ascaridomorpha</taxon>
        <taxon>Ascaridoidea</taxon>
        <taxon>Anisakidae</taxon>
        <taxon>Anisakis</taxon>
        <taxon>Anisakis simplex complex</taxon>
    </lineage>
</organism>
<proteinExistence type="predicted"/>
<dbReference type="AlphaFoldDB" id="A0A0M3JPL3"/>
<name>A0A0M3JPL3_ANISI</name>
<reference evidence="1" key="1">
    <citation type="submission" date="2017-02" db="UniProtKB">
        <authorList>
            <consortium name="WormBaseParasite"/>
        </authorList>
    </citation>
    <scope>IDENTIFICATION</scope>
</reference>
<protein>
    <submittedName>
        <fullName evidence="1">Uncharacterized protein</fullName>
    </submittedName>
</protein>
<evidence type="ECO:0000313" key="1">
    <source>
        <dbReference type="WBParaSite" id="ASIM_0000961201-mRNA-1"/>
    </source>
</evidence>
<dbReference type="WBParaSite" id="ASIM_0000961201-mRNA-1">
    <property type="protein sequence ID" value="ASIM_0000961201-mRNA-1"/>
    <property type="gene ID" value="ASIM_0000961201"/>
</dbReference>